<dbReference type="GO" id="GO:0008061">
    <property type="term" value="F:chitin binding"/>
    <property type="evidence" value="ECO:0007669"/>
    <property type="project" value="InterPro"/>
</dbReference>
<dbReference type="CDD" id="cd00063">
    <property type="entry name" value="FN3"/>
    <property type="match status" value="1"/>
</dbReference>
<dbReference type="Pfam" id="PF00041">
    <property type="entry name" value="fn3"/>
    <property type="match status" value="1"/>
</dbReference>
<dbReference type="PROSITE" id="PS51910">
    <property type="entry name" value="GH18_2"/>
    <property type="match status" value="1"/>
</dbReference>
<dbReference type="InterPro" id="IPR008979">
    <property type="entry name" value="Galactose-bd-like_sf"/>
</dbReference>
<dbReference type="InterPro" id="IPR003305">
    <property type="entry name" value="CenC_carb-bd"/>
</dbReference>
<dbReference type="Gene3D" id="3.20.20.80">
    <property type="entry name" value="Glycosidases"/>
    <property type="match status" value="1"/>
</dbReference>
<feature type="signal peptide" evidence="8">
    <location>
        <begin position="1"/>
        <end position="34"/>
    </location>
</feature>
<name>A0A1I0X1V2_9PSEU</name>
<gene>
    <name evidence="11" type="ORF">SAMN05216266_102399</name>
</gene>
<dbReference type="EMBL" id="FOKG01000002">
    <property type="protein sequence ID" value="SFA94881.1"/>
    <property type="molecule type" value="Genomic_DNA"/>
</dbReference>
<dbReference type="OrthoDB" id="5172397at2"/>
<dbReference type="InterPro" id="IPR001579">
    <property type="entry name" value="Glyco_hydro_18_chit_AS"/>
</dbReference>
<dbReference type="RefSeq" id="WP_091670748.1">
    <property type="nucleotide sequence ID" value="NZ_FOKG01000002.1"/>
</dbReference>
<dbReference type="PROSITE" id="PS01095">
    <property type="entry name" value="GH18_1"/>
    <property type="match status" value="1"/>
</dbReference>
<evidence type="ECO:0000256" key="8">
    <source>
        <dbReference type="SAM" id="SignalP"/>
    </source>
</evidence>
<dbReference type="InterPro" id="IPR050542">
    <property type="entry name" value="Glycosyl_Hydrlase18_Chitinase"/>
</dbReference>
<evidence type="ECO:0000256" key="6">
    <source>
        <dbReference type="RuleBase" id="RU000489"/>
    </source>
</evidence>
<dbReference type="InterPro" id="IPR001223">
    <property type="entry name" value="Glyco_hydro18_cat"/>
</dbReference>
<evidence type="ECO:0000256" key="1">
    <source>
        <dbReference type="ARBA" id="ARBA00009121"/>
    </source>
</evidence>
<dbReference type="Gene3D" id="2.60.120.260">
    <property type="entry name" value="Galactose-binding domain-like"/>
    <property type="match status" value="1"/>
</dbReference>
<evidence type="ECO:0000256" key="5">
    <source>
        <dbReference type="ARBA" id="ARBA00023326"/>
    </source>
</evidence>
<evidence type="ECO:0000259" key="9">
    <source>
        <dbReference type="PROSITE" id="PS50853"/>
    </source>
</evidence>
<dbReference type="CDD" id="cd02871">
    <property type="entry name" value="GH18_chitinase_D-like"/>
    <property type="match status" value="1"/>
</dbReference>
<protein>
    <recommendedName>
        <fullName evidence="2">chitinase</fullName>
        <ecNumber evidence="2">3.2.1.14</ecNumber>
    </recommendedName>
</protein>
<feature type="region of interest" description="Disordered" evidence="7">
    <location>
        <begin position="158"/>
        <end position="180"/>
    </location>
</feature>
<comment type="similarity">
    <text evidence="1">Belongs to the glycosyl hydrolase 18 family. Chitinase class II subfamily.</text>
</comment>
<evidence type="ECO:0000256" key="2">
    <source>
        <dbReference type="ARBA" id="ARBA00012729"/>
    </source>
</evidence>
<feature type="domain" description="Fibronectin type-III" evidence="9">
    <location>
        <begin position="171"/>
        <end position="257"/>
    </location>
</feature>
<dbReference type="STRING" id="490629.SAMN05216266_102399"/>
<dbReference type="SUPFAM" id="SSF51445">
    <property type="entry name" value="(Trans)glycosidases"/>
    <property type="match status" value="1"/>
</dbReference>
<evidence type="ECO:0000313" key="11">
    <source>
        <dbReference type="EMBL" id="SFA94881.1"/>
    </source>
</evidence>
<evidence type="ECO:0000256" key="3">
    <source>
        <dbReference type="ARBA" id="ARBA00022801"/>
    </source>
</evidence>
<evidence type="ECO:0000256" key="7">
    <source>
        <dbReference type="SAM" id="MobiDB-lite"/>
    </source>
</evidence>
<evidence type="ECO:0000256" key="4">
    <source>
        <dbReference type="ARBA" id="ARBA00023295"/>
    </source>
</evidence>
<dbReference type="PANTHER" id="PTHR45708:SF49">
    <property type="entry name" value="ENDOCHITINASE"/>
    <property type="match status" value="1"/>
</dbReference>
<dbReference type="InterPro" id="IPR036116">
    <property type="entry name" value="FN3_sf"/>
</dbReference>
<proteinExistence type="inferred from homology"/>
<dbReference type="Proteomes" id="UP000243799">
    <property type="component" value="Unassembled WGS sequence"/>
</dbReference>
<keyword evidence="5" id="KW-0119">Carbohydrate metabolism</keyword>
<dbReference type="PANTHER" id="PTHR45708">
    <property type="entry name" value="ENDOCHITINASE"/>
    <property type="match status" value="1"/>
</dbReference>
<dbReference type="InterPro" id="IPR011583">
    <property type="entry name" value="Chitinase_II/V-like_cat"/>
</dbReference>
<evidence type="ECO:0000259" key="10">
    <source>
        <dbReference type="PROSITE" id="PS51910"/>
    </source>
</evidence>
<sequence>MTRSNSRCGRWPALLVALAVVAAGLLAGAAPAGAANLLTNPGFETGSTTGWSCPGGSVVRSPTHSGGAAMAGTTTASDIARCAQTVPVVPDTTYTVSAWVRGDPVYLGVAGGPSTWTSAASYTRLSLTFTSAANQSRAEVYLHGWYGAGTYFADDVELDGPGGGAPEGPRTPGTPSTDAVTDTSITLSWPGAGDSVTGYRVYEGDTVRATVTGTSATVTGLAPCSTHTYSVTAYNGAGESGRSGEVSGTTTGCTSADLPKHALIGYLHTSFANGSGYVRMADVPDSWDVINLAFGEPTSVTSGDIRFALCPVAECPNVETEAEFTSAVRAKQAQGKKVLLSIGGQNGQVQLTTAAARDRFVSSVSAIIDRYGLDGLDIDFEGHSLYLDRGDTDFRKPTTPVIVNLISALRSLKSRYGSDFVLTMAPETFFVQVGHQFYGGAGGGDNRTGSYLPVIHAMRDALTVLHVQDYNSGPVMGLDKQYHTMGGADFHIAMTDMVKAGFSVAGTGHTFPGLRPEQIAFGVPAAVSAGNGHTPPAQVQQALNCLARGQDCGGYDLRGGVSPDIRGLMTWSINWDRYYGWEFSDSHRPFLDALP</sequence>
<dbReference type="GO" id="GO:0008843">
    <property type="term" value="F:endochitinase activity"/>
    <property type="evidence" value="ECO:0007669"/>
    <property type="project" value="UniProtKB-EC"/>
</dbReference>
<organism evidence="11 12">
    <name type="scientific">Amycolatopsis marina</name>
    <dbReference type="NCBI Taxonomy" id="490629"/>
    <lineage>
        <taxon>Bacteria</taxon>
        <taxon>Bacillati</taxon>
        <taxon>Actinomycetota</taxon>
        <taxon>Actinomycetes</taxon>
        <taxon>Pseudonocardiales</taxon>
        <taxon>Pseudonocardiaceae</taxon>
        <taxon>Amycolatopsis</taxon>
    </lineage>
</organism>
<dbReference type="Gene3D" id="2.60.40.10">
    <property type="entry name" value="Immunoglobulins"/>
    <property type="match status" value="1"/>
</dbReference>
<keyword evidence="8" id="KW-0732">Signal</keyword>
<keyword evidence="12" id="KW-1185">Reference proteome</keyword>
<feature type="chain" id="PRO_5017185174" description="chitinase" evidence="8">
    <location>
        <begin position="35"/>
        <end position="595"/>
    </location>
</feature>
<dbReference type="SUPFAM" id="SSF49265">
    <property type="entry name" value="Fibronectin type III"/>
    <property type="match status" value="1"/>
</dbReference>
<feature type="domain" description="GH18" evidence="10">
    <location>
        <begin position="261"/>
        <end position="594"/>
    </location>
</feature>
<dbReference type="Pfam" id="PF00704">
    <property type="entry name" value="Glyco_hydro_18"/>
    <property type="match status" value="1"/>
</dbReference>
<keyword evidence="3 6" id="KW-0378">Hydrolase</keyword>
<evidence type="ECO:0000313" key="12">
    <source>
        <dbReference type="Proteomes" id="UP000243799"/>
    </source>
</evidence>
<dbReference type="PROSITE" id="PS50853">
    <property type="entry name" value="FN3"/>
    <property type="match status" value="1"/>
</dbReference>
<dbReference type="EC" id="3.2.1.14" evidence="2"/>
<accession>A0A1I0X1V2</accession>
<keyword evidence="4 6" id="KW-0326">Glycosidase</keyword>
<dbReference type="InterPro" id="IPR003961">
    <property type="entry name" value="FN3_dom"/>
</dbReference>
<dbReference type="GO" id="GO:0000272">
    <property type="term" value="P:polysaccharide catabolic process"/>
    <property type="evidence" value="ECO:0007669"/>
    <property type="project" value="UniProtKB-KW"/>
</dbReference>
<dbReference type="Pfam" id="PF02018">
    <property type="entry name" value="CBM_4_9"/>
    <property type="match status" value="1"/>
</dbReference>
<reference evidence="12" key="1">
    <citation type="submission" date="2016-10" db="EMBL/GenBank/DDBJ databases">
        <authorList>
            <person name="Varghese N."/>
            <person name="Submissions S."/>
        </authorList>
    </citation>
    <scope>NUCLEOTIDE SEQUENCE [LARGE SCALE GENOMIC DNA]</scope>
    <source>
        <strain evidence="12">CGMCC 4.3568</strain>
    </source>
</reference>
<keyword evidence="5" id="KW-0624">Polysaccharide degradation</keyword>
<dbReference type="SUPFAM" id="SSF49785">
    <property type="entry name" value="Galactose-binding domain-like"/>
    <property type="match status" value="1"/>
</dbReference>
<dbReference type="SMART" id="SM00636">
    <property type="entry name" value="Glyco_18"/>
    <property type="match status" value="1"/>
</dbReference>
<dbReference type="InterPro" id="IPR017853">
    <property type="entry name" value="GH"/>
</dbReference>
<dbReference type="AlphaFoldDB" id="A0A1I0X1V2"/>
<dbReference type="InterPro" id="IPR013783">
    <property type="entry name" value="Ig-like_fold"/>
</dbReference>
<dbReference type="SMART" id="SM00060">
    <property type="entry name" value="FN3"/>
    <property type="match status" value="1"/>
</dbReference>